<dbReference type="EMBL" id="DVFJ01000015">
    <property type="protein sequence ID" value="HIQ71601.1"/>
    <property type="molecule type" value="Genomic_DNA"/>
</dbReference>
<protein>
    <recommendedName>
        <fullName evidence="3">Stage III sporulation protein AB</fullName>
    </recommendedName>
</protein>
<evidence type="ECO:0008006" key="3">
    <source>
        <dbReference type="Google" id="ProtNLM"/>
    </source>
</evidence>
<reference evidence="1" key="1">
    <citation type="submission" date="2020-10" db="EMBL/GenBank/DDBJ databases">
        <authorList>
            <person name="Gilroy R."/>
        </authorList>
    </citation>
    <scope>NUCLEOTIDE SEQUENCE</scope>
    <source>
        <strain evidence="1">ChiSxjej2B14-6234</strain>
    </source>
</reference>
<dbReference type="AlphaFoldDB" id="A0A9D1CQ77"/>
<dbReference type="Proteomes" id="UP000886887">
    <property type="component" value="Unassembled WGS sequence"/>
</dbReference>
<dbReference type="InterPro" id="IPR014198">
    <property type="entry name" value="Spore_III_AB"/>
</dbReference>
<sequence length="177" mass="18254">MTRLLLLSVAGACAAGIGLGGAQALRTRAALLLALRTALSQMTDAMLLASMPLPALLCGLGTGGHGARADVGRVMARAGELLEASPDLRFHAAFLAAAGEQRAGPLRALRAGDLEALSPWLELIGEGGMDQQRRALEGAAATAERLEREASARLPEQTRLCRTLGLAAGAALVLLLW</sequence>
<evidence type="ECO:0000313" key="2">
    <source>
        <dbReference type="Proteomes" id="UP000886887"/>
    </source>
</evidence>
<organism evidence="1 2">
    <name type="scientific">Candidatus Onthenecus intestinigallinarum</name>
    <dbReference type="NCBI Taxonomy" id="2840875"/>
    <lineage>
        <taxon>Bacteria</taxon>
        <taxon>Bacillati</taxon>
        <taxon>Bacillota</taxon>
        <taxon>Clostridia</taxon>
        <taxon>Eubacteriales</taxon>
        <taxon>Candidatus Onthenecus</taxon>
    </lineage>
</organism>
<gene>
    <name evidence="1" type="ORF">IAB73_05265</name>
</gene>
<evidence type="ECO:0000313" key="1">
    <source>
        <dbReference type="EMBL" id="HIQ71601.1"/>
    </source>
</evidence>
<comment type="caution">
    <text evidence="1">The sequence shown here is derived from an EMBL/GenBank/DDBJ whole genome shotgun (WGS) entry which is preliminary data.</text>
</comment>
<name>A0A9D1CQ77_9FIRM</name>
<proteinExistence type="predicted"/>
<dbReference type="Pfam" id="PF09548">
    <property type="entry name" value="Spore_III_AB"/>
    <property type="match status" value="1"/>
</dbReference>
<reference evidence="1" key="2">
    <citation type="journal article" date="2021" name="PeerJ">
        <title>Extensive microbial diversity within the chicken gut microbiome revealed by metagenomics and culture.</title>
        <authorList>
            <person name="Gilroy R."/>
            <person name="Ravi A."/>
            <person name="Getino M."/>
            <person name="Pursley I."/>
            <person name="Horton D.L."/>
            <person name="Alikhan N.F."/>
            <person name="Baker D."/>
            <person name="Gharbi K."/>
            <person name="Hall N."/>
            <person name="Watson M."/>
            <person name="Adriaenssens E.M."/>
            <person name="Foster-Nyarko E."/>
            <person name="Jarju S."/>
            <person name="Secka A."/>
            <person name="Antonio M."/>
            <person name="Oren A."/>
            <person name="Chaudhuri R.R."/>
            <person name="La Ragione R."/>
            <person name="Hildebrand F."/>
            <person name="Pallen M.J."/>
        </authorList>
    </citation>
    <scope>NUCLEOTIDE SEQUENCE</scope>
    <source>
        <strain evidence="1">ChiSxjej2B14-6234</strain>
    </source>
</reference>
<accession>A0A9D1CQ77</accession>